<dbReference type="PANTHER" id="PTHR34215">
    <property type="entry name" value="BLL0784 PROTEIN"/>
    <property type="match status" value="1"/>
</dbReference>
<dbReference type="PANTHER" id="PTHR34215:SF1">
    <property type="entry name" value="YLXR DOMAIN-CONTAINING PROTEIN"/>
    <property type="match status" value="1"/>
</dbReference>
<proteinExistence type="predicted"/>
<gene>
    <name evidence="2" type="ORF">GM50_9635</name>
</gene>
<accession>A0A094Q3Z0</accession>
<feature type="domain" description="YlxR" evidence="1">
    <location>
        <begin position="5"/>
        <end position="71"/>
    </location>
</feature>
<dbReference type="AlphaFoldDB" id="A0A094Q3Z0"/>
<dbReference type="Pfam" id="PF04296">
    <property type="entry name" value="YlxR"/>
    <property type="match status" value="1"/>
</dbReference>
<name>A0A094Q3Z0_9ZZZZ</name>
<protein>
    <recommendedName>
        <fullName evidence="1">YlxR domain-containing protein</fullName>
    </recommendedName>
</protein>
<dbReference type="EMBL" id="JNSK01000030">
    <property type="protein sequence ID" value="KGA18097.1"/>
    <property type="molecule type" value="Genomic_DNA"/>
</dbReference>
<dbReference type="SUPFAM" id="SSF64376">
    <property type="entry name" value="YlxR-like"/>
    <property type="match status" value="1"/>
</dbReference>
<dbReference type="InterPro" id="IPR035931">
    <property type="entry name" value="YlxR-like_sf"/>
</dbReference>
<dbReference type="Gene3D" id="3.30.1230.10">
    <property type="entry name" value="YlxR-like"/>
    <property type="match status" value="1"/>
</dbReference>
<comment type="caution">
    <text evidence="2">The sequence shown here is derived from an EMBL/GenBank/DDBJ whole genome shotgun (WGS) entry which is preliminary data.</text>
</comment>
<evidence type="ECO:0000313" key="2">
    <source>
        <dbReference type="EMBL" id="KGA18097.1"/>
    </source>
</evidence>
<reference evidence="2" key="1">
    <citation type="submission" date="2014-05" db="EMBL/GenBank/DDBJ databases">
        <title>Key roles for freshwater Actinobacteria revealed by deep metagenomic sequencing.</title>
        <authorList>
            <person name="Ghai R."/>
            <person name="Mizuno C.M."/>
            <person name="Picazo A."/>
            <person name="Camacho A."/>
            <person name="Rodriguez-Valera F."/>
        </authorList>
    </citation>
    <scope>NUCLEOTIDE SEQUENCE</scope>
</reference>
<evidence type="ECO:0000259" key="1">
    <source>
        <dbReference type="Pfam" id="PF04296"/>
    </source>
</evidence>
<organism evidence="2">
    <name type="scientific">freshwater metagenome</name>
    <dbReference type="NCBI Taxonomy" id="449393"/>
    <lineage>
        <taxon>unclassified sequences</taxon>
        <taxon>metagenomes</taxon>
        <taxon>ecological metagenomes</taxon>
    </lineage>
</organism>
<dbReference type="InterPro" id="IPR007393">
    <property type="entry name" value="YlxR_dom"/>
</dbReference>
<sequence>MNPIRSCIGCRKTGSPDGLMRMVLVDGKVIFDQAQTAPGRGAWVHRKCLKMAIDRQALKWAFRLTAMPDVTDLQKEVSNEMDAKDMKLK</sequence>
<dbReference type="InterPro" id="IPR037465">
    <property type="entry name" value="YlxR"/>
</dbReference>